<accession>A0A1H4YKR8</accession>
<reference evidence="1 2" key="1">
    <citation type="submission" date="2016-10" db="EMBL/GenBank/DDBJ databases">
        <authorList>
            <person name="de Groot N.N."/>
        </authorList>
    </citation>
    <scope>NUCLEOTIDE SEQUENCE [LARGE SCALE GENOMIC DNA]</scope>
    <source>
        <strain evidence="1 2">MT12</strain>
    </source>
</reference>
<proteinExistence type="predicted"/>
<gene>
    <name evidence="1" type="ORF">SAMN05444164_3998</name>
</gene>
<dbReference type="Proteomes" id="UP000198992">
    <property type="component" value="Unassembled WGS sequence"/>
</dbReference>
<evidence type="ECO:0000313" key="1">
    <source>
        <dbReference type="EMBL" id="SED18572.1"/>
    </source>
</evidence>
<sequence length="35" mass="3842">MIGGTEIGQYAKIARAANHPGLRHSRKKYTDAAMK</sequence>
<dbReference type="EMBL" id="FNTH01000001">
    <property type="protein sequence ID" value="SED18572.1"/>
    <property type="molecule type" value="Genomic_DNA"/>
</dbReference>
<protein>
    <submittedName>
        <fullName evidence="1">Uncharacterized protein</fullName>
    </submittedName>
</protein>
<organism evidence="1 2">
    <name type="scientific">Bradyrhizobium erythrophlei</name>
    <dbReference type="NCBI Taxonomy" id="1437360"/>
    <lineage>
        <taxon>Bacteria</taxon>
        <taxon>Pseudomonadati</taxon>
        <taxon>Pseudomonadota</taxon>
        <taxon>Alphaproteobacteria</taxon>
        <taxon>Hyphomicrobiales</taxon>
        <taxon>Nitrobacteraceae</taxon>
        <taxon>Bradyrhizobium</taxon>
    </lineage>
</organism>
<name>A0A1H4YKR8_9BRAD</name>
<evidence type="ECO:0000313" key="2">
    <source>
        <dbReference type="Proteomes" id="UP000198992"/>
    </source>
</evidence>
<dbReference type="AlphaFoldDB" id="A0A1H4YKR8"/>